<gene>
    <name evidence="7" type="primary">hisN</name>
    <name evidence="7" type="ORF">V202x_25360</name>
</gene>
<dbReference type="InterPro" id="IPR020583">
    <property type="entry name" value="Inositol_monoP_metal-BS"/>
</dbReference>
<keyword evidence="4 7" id="KW-0378">Hydrolase</keyword>
<dbReference type="InterPro" id="IPR051090">
    <property type="entry name" value="Inositol_monoP_superfamily"/>
</dbReference>
<feature type="binding site" evidence="6">
    <location>
        <position position="75"/>
    </location>
    <ligand>
        <name>Mg(2+)</name>
        <dbReference type="ChEBI" id="CHEBI:18420"/>
        <label>1</label>
        <note>catalytic</note>
    </ligand>
</feature>
<dbReference type="PANTHER" id="PTHR43200">
    <property type="entry name" value="PHOSPHATASE"/>
    <property type="match status" value="1"/>
</dbReference>
<dbReference type="GO" id="GO:0000105">
    <property type="term" value="P:L-histidine biosynthetic process"/>
    <property type="evidence" value="ECO:0007669"/>
    <property type="project" value="TreeGrafter"/>
</dbReference>
<dbReference type="PANTHER" id="PTHR43200:SF6">
    <property type="entry name" value="3'(2'),5'-BISPHOSPHATE NUCLEOTIDASE"/>
    <property type="match status" value="1"/>
</dbReference>
<dbReference type="PRINTS" id="PR00377">
    <property type="entry name" value="IMPHPHTASES"/>
</dbReference>
<feature type="binding site" evidence="6">
    <location>
        <position position="91"/>
    </location>
    <ligand>
        <name>Mg(2+)</name>
        <dbReference type="ChEBI" id="CHEBI:18420"/>
        <label>1</label>
        <note>catalytic</note>
    </ligand>
</feature>
<evidence type="ECO:0000256" key="6">
    <source>
        <dbReference type="PIRSR" id="PIRSR600760-2"/>
    </source>
</evidence>
<dbReference type="InterPro" id="IPR000760">
    <property type="entry name" value="Inositol_monophosphatase-like"/>
</dbReference>
<evidence type="ECO:0000313" key="8">
    <source>
        <dbReference type="Proteomes" id="UP000318384"/>
    </source>
</evidence>
<name>A0A517WV88_9PLAN</name>
<evidence type="ECO:0000256" key="5">
    <source>
        <dbReference type="ARBA" id="ARBA00022842"/>
    </source>
</evidence>
<dbReference type="Pfam" id="PF00459">
    <property type="entry name" value="Inositol_P"/>
    <property type="match status" value="1"/>
</dbReference>
<comment type="similarity">
    <text evidence="2">Belongs to the inositol monophosphatase superfamily.</text>
</comment>
<dbReference type="Gene3D" id="3.30.540.10">
    <property type="entry name" value="Fructose-1,6-Bisphosphatase, subunit A, domain 1"/>
    <property type="match status" value="1"/>
</dbReference>
<evidence type="ECO:0000313" key="7">
    <source>
        <dbReference type="EMBL" id="QDU09164.1"/>
    </source>
</evidence>
<keyword evidence="5 6" id="KW-0460">Magnesium</keyword>
<keyword evidence="8" id="KW-1185">Reference proteome</keyword>
<accession>A0A517WV88</accession>
<dbReference type="EC" id="3.1.3.15" evidence="7"/>
<reference evidence="7 8" key="1">
    <citation type="submission" date="2019-03" db="EMBL/GenBank/DDBJ databases">
        <title>Deep-cultivation of Planctomycetes and their phenomic and genomic characterization uncovers novel biology.</title>
        <authorList>
            <person name="Wiegand S."/>
            <person name="Jogler M."/>
            <person name="Boedeker C."/>
            <person name="Pinto D."/>
            <person name="Vollmers J."/>
            <person name="Rivas-Marin E."/>
            <person name="Kohn T."/>
            <person name="Peeters S.H."/>
            <person name="Heuer A."/>
            <person name="Rast P."/>
            <person name="Oberbeckmann S."/>
            <person name="Bunk B."/>
            <person name="Jeske O."/>
            <person name="Meyerdierks A."/>
            <person name="Storesund J.E."/>
            <person name="Kallscheuer N."/>
            <person name="Luecker S."/>
            <person name="Lage O.M."/>
            <person name="Pohl T."/>
            <person name="Merkel B.J."/>
            <person name="Hornburger P."/>
            <person name="Mueller R.-W."/>
            <person name="Bruemmer F."/>
            <person name="Labrenz M."/>
            <person name="Spormann A.M."/>
            <person name="Op den Camp H."/>
            <person name="Overmann J."/>
            <person name="Amann R."/>
            <person name="Jetten M.S.M."/>
            <person name="Mascher T."/>
            <person name="Medema M.H."/>
            <person name="Devos D.P."/>
            <person name="Kaster A.-K."/>
            <person name="Ovreas L."/>
            <person name="Rohde M."/>
            <person name="Galperin M.Y."/>
            <person name="Jogler C."/>
        </authorList>
    </citation>
    <scope>NUCLEOTIDE SEQUENCE [LARGE SCALE GENOMIC DNA]</scope>
    <source>
        <strain evidence="7 8">V202</strain>
    </source>
</reference>
<feature type="binding site" evidence="6">
    <location>
        <position position="93"/>
    </location>
    <ligand>
        <name>Mg(2+)</name>
        <dbReference type="ChEBI" id="CHEBI:18420"/>
        <label>2</label>
    </ligand>
</feature>
<evidence type="ECO:0000256" key="2">
    <source>
        <dbReference type="ARBA" id="ARBA00009759"/>
    </source>
</evidence>
<feature type="binding site" evidence="6">
    <location>
        <position position="94"/>
    </location>
    <ligand>
        <name>Mg(2+)</name>
        <dbReference type="ChEBI" id="CHEBI:18420"/>
        <label>1</label>
        <note>catalytic</note>
    </ligand>
</feature>
<dbReference type="RefSeq" id="WP_145174941.1">
    <property type="nucleotide sequence ID" value="NZ_CP037422.1"/>
</dbReference>
<evidence type="ECO:0000256" key="1">
    <source>
        <dbReference type="ARBA" id="ARBA00001946"/>
    </source>
</evidence>
<evidence type="ECO:0000256" key="3">
    <source>
        <dbReference type="ARBA" id="ARBA00022723"/>
    </source>
</evidence>
<dbReference type="SUPFAM" id="SSF56655">
    <property type="entry name" value="Carbohydrate phosphatase"/>
    <property type="match status" value="1"/>
</dbReference>
<feature type="binding site" evidence="6">
    <location>
        <position position="221"/>
    </location>
    <ligand>
        <name>Mg(2+)</name>
        <dbReference type="ChEBI" id="CHEBI:18420"/>
        <label>1</label>
        <note>catalytic</note>
    </ligand>
</feature>
<keyword evidence="3 6" id="KW-0479">Metal-binding</keyword>
<dbReference type="EMBL" id="CP037422">
    <property type="protein sequence ID" value="QDU09164.1"/>
    <property type="molecule type" value="Genomic_DNA"/>
</dbReference>
<organism evidence="7 8">
    <name type="scientific">Gimesia aquarii</name>
    <dbReference type="NCBI Taxonomy" id="2527964"/>
    <lineage>
        <taxon>Bacteria</taxon>
        <taxon>Pseudomonadati</taxon>
        <taxon>Planctomycetota</taxon>
        <taxon>Planctomycetia</taxon>
        <taxon>Planctomycetales</taxon>
        <taxon>Planctomycetaceae</taxon>
        <taxon>Gimesia</taxon>
    </lineage>
</organism>
<dbReference type="AlphaFoldDB" id="A0A517WV88"/>
<comment type="cofactor">
    <cofactor evidence="1 6">
        <name>Mg(2+)</name>
        <dbReference type="ChEBI" id="CHEBI:18420"/>
    </cofactor>
</comment>
<dbReference type="Gene3D" id="3.40.190.80">
    <property type="match status" value="1"/>
</dbReference>
<sequence>MNTHSESFELKARLELALSASEKARSLILKYYQSPDLKVDRKSDDSPVTIADRGAEELLREEIIRAFPEDSILGEELPPVEGTNEFKWILDPIDGTKPFTQGVPLFGTLMGLEENGKLVLGVCRFPALDEVVYAIKGSGAWWKIRDLEPRQAKVSEKSQLSESVFCTTTMTRWEKIGKQKAYEDLCRNSYLARGWGDCYGHMLVATGRADVMVDPVLSPWDAAALVPILEEAGGHWIDFDGNPSIYTGNGMAVNAALKDEVLRIISQ</sequence>
<dbReference type="PROSITE" id="PS00629">
    <property type="entry name" value="IMP_1"/>
    <property type="match status" value="1"/>
</dbReference>
<protein>
    <submittedName>
        <fullName evidence="7">Histidinol-phosphatase</fullName>
        <ecNumber evidence="7">3.1.3.15</ecNumber>
    </submittedName>
</protein>
<dbReference type="CDD" id="cd01641">
    <property type="entry name" value="Bacterial_IMPase_like_1"/>
    <property type="match status" value="1"/>
</dbReference>
<dbReference type="GO" id="GO:0004401">
    <property type="term" value="F:histidinol-phosphatase activity"/>
    <property type="evidence" value="ECO:0007669"/>
    <property type="project" value="UniProtKB-EC"/>
</dbReference>
<proteinExistence type="inferred from homology"/>
<dbReference type="Proteomes" id="UP000318384">
    <property type="component" value="Chromosome"/>
</dbReference>
<evidence type="ECO:0000256" key="4">
    <source>
        <dbReference type="ARBA" id="ARBA00022801"/>
    </source>
</evidence>
<dbReference type="GO" id="GO:0046872">
    <property type="term" value="F:metal ion binding"/>
    <property type="evidence" value="ECO:0007669"/>
    <property type="project" value="UniProtKB-KW"/>
</dbReference>
<dbReference type="OrthoDB" id="9772456at2"/>